<evidence type="ECO:0000256" key="1">
    <source>
        <dbReference type="SAM" id="MobiDB-lite"/>
    </source>
</evidence>
<feature type="compositionally biased region" description="Low complexity" evidence="1">
    <location>
        <begin position="287"/>
        <end position="301"/>
    </location>
</feature>
<feature type="region of interest" description="Disordered" evidence="1">
    <location>
        <begin position="15"/>
        <end position="323"/>
    </location>
</feature>
<feature type="compositionally biased region" description="Low complexity" evidence="1">
    <location>
        <begin position="173"/>
        <end position="184"/>
    </location>
</feature>
<evidence type="ECO:0000313" key="3">
    <source>
        <dbReference type="Proteomes" id="UP001176941"/>
    </source>
</evidence>
<feature type="compositionally biased region" description="Pro residues" evidence="1">
    <location>
        <begin position="47"/>
        <end position="58"/>
    </location>
</feature>
<dbReference type="Proteomes" id="UP001176941">
    <property type="component" value="Chromosome 19"/>
</dbReference>
<feature type="compositionally biased region" description="Gly residues" evidence="1">
    <location>
        <begin position="185"/>
        <end position="195"/>
    </location>
</feature>
<dbReference type="EMBL" id="OX459955">
    <property type="protein sequence ID" value="CAI9160028.1"/>
    <property type="molecule type" value="Genomic_DNA"/>
</dbReference>
<keyword evidence="3" id="KW-1185">Reference proteome</keyword>
<name>A0ABN8YEM5_RANTA</name>
<feature type="compositionally biased region" description="Gly residues" evidence="1">
    <location>
        <begin position="150"/>
        <end position="172"/>
    </location>
</feature>
<evidence type="ECO:0000313" key="2">
    <source>
        <dbReference type="EMBL" id="CAI9160028.1"/>
    </source>
</evidence>
<feature type="compositionally biased region" description="Basic and acidic residues" evidence="1">
    <location>
        <begin position="273"/>
        <end position="286"/>
    </location>
</feature>
<gene>
    <name evidence="2" type="ORF">MRATA1EN1_LOCUS8990</name>
</gene>
<feature type="compositionally biased region" description="Basic residues" evidence="1">
    <location>
        <begin position="19"/>
        <end position="29"/>
    </location>
</feature>
<proteinExistence type="predicted"/>
<feature type="compositionally biased region" description="Basic and acidic residues" evidence="1">
    <location>
        <begin position="30"/>
        <end position="39"/>
    </location>
</feature>
<reference evidence="2" key="1">
    <citation type="submission" date="2023-04" db="EMBL/GenBank/DDBJ databases">
        <authorList>
            <consortium name="ELIXIR-Norway"/>
        </authorList>
    </citation>
    <scope>NUCLEOTIDE SEQUENCE [LARGE SCALE GENOMIC DNA]</scope>
</reference>
<accession>A0ABN8YEM5</accession>
<feature type="compositionally biased region" description="Basic and acidic residues" evidence="1">
    <location>
        <begin position="238"/>
        <end position="255"/>
    </location>
</feature>
<sequence length="323" mass="32667">MLVLWECLRKLALSTKDLKGKKGAVQRKPRPPELFRDEPAGTGGPLRPSPRPTGSPRPPRQRAPSNPRAGRVSAPESEDPASPPKEGAAALRPGPPPGPAPGPDPPPAPARVLVRAACGATAAPDQRDSGLGRGAGTHAQRRGLRVLGGAWRGRGLRSGGGDSGPGRGGAGAGTQVRGGTPTRGRGSGSWAGWGGLSPSRLLGGPAATLLLPPSRFPPPPPRASGECGAPPAESGVECTERAARGSRPGEGDGAARARKRQGWGLQVRSAGPGRERGAPHGSERGRGAVAQAALRLAPLARRGSESARVGPAPPAFKGPQALR</sequence>
<feature type="compositionally biased region" description="Pro residues" evidence="1">
    <location>
        <begin position="93"/>
        <end position="109"/>
    </location>
</feature>
<feature type="compositionally biased region" description="Low complexity" evidence="1">
    <location>
        <begin position="196"/>
        <end position="213"/>
    </location>
</feature>
<organism evidence="2 3">
    <name type="scientific">Rangifer tarandus platyrhynchus</name>
    <name type="common">Svalbard reindeer</name>
    <dbReference type="NCBI Taxonomy" id="3082113"/>
    <lineage>
        <taxon>Eukaryota</taxon>
        <taxon>Metazoa</taxon>
        <taxon>Chordata</taxon>
        <taxon>Craniata</taxon>
        <taxon>Vertebrata</taxon>
        <taxon>Euteleostomi</taxon>
        <taxon>Mammalia</taxon>
        <taxon>Eutheria</taxon>
        <taxon>Laurasiatheria</taxon>
        <taxon>Artiodactyla</taxon>
        <taxon>Ruminantia</taxon>
        <taxon>Pecora</taxon>
        <taxon>Cervidae</taxon>
        <taxon>Odocoileinae</taxon>
        <taxon>Rangifer</taxon>
    </lineage>
</organism>
<protein>
    <submittedName>
        <fullName evidence="2">Uncharacterized protein</fullName>
    </submittedName>
</protein>